<name>A0A926EGD7_9FIRM</name>
<comment type="caution">
    <text evidence="1">The sequence shown here is derived from an EMBL/GenBank/DDBJ whole genome shotgun (WGS) entry which is preliminary data.</text>
</comment>
<dbReference type="Pfam" id="PF07875">
    <property type="entry name" value="Coat_F"/>
    <property type="match status" value="1"/>
</dbReference>
<dbReference type="AlphaFoldDB" id="A0A926EGD7"/>
<reference evidence="1" key="1">
    <citation type="submission" date="2020-08" db="EMBL/GenBank/DDBJ databases">
        <title>Genome public.</title>
        <authorList>
            <person name="Liu C."/>
            <person name="Sun Q."/>
        </authorList>
    </citation>
    <scope>NUCLEOTIDE SEQUENCE</scope>
    <source>
        <strain evidence="1">NSJ-12</strain>
    </source>
</reference>
<sequence length="79" mass="8988">MQTNLKHYSERELLADALETEQSTTILYNLATTNSLTPDLHALLLDLLTDTHQNEFNLLITLHDRGYYPAPPADKHALK</sequence>
<dbReference type="InterPro" id="IPR012851">
    <property type="entry name" value="Spore_coat_CotF-like"/>
</dbReference>
<protein>
    <submittedName>
        <fullName evidence="1">Spore coat protein</fullName>
    </submittedName>
</protein>
<dbReference type="RefSeq" id="WP_177672245.1">
    <property type="nucleotide sequence ID" value="NZ_JACRSY010000013.1"/>
</dbReference>
<proteinExistence type="predicted"/>
<accession>A0A926EGD7</accession>
<evidence type="ECO:0000313" key="2">
    <source>
        <dbReference type="Proteomes" id="UP000655830"/>
    </source>
</evidence>
<organism evidence="1 2">
    <name type="scientific">Zhenhengia yiwuensis</name>
    <dbReference type="NCBI Taxonomy" id="2763666"/>
    <lineage>
        <taxon>Bacteria</taxon>
        <taxon>Bacillati</taxon>
        <taxon>Bacillota</taxon>
        <taxon>Clostridia</taxon>
        <taxon>Lachnospirales</taxon>
        <taxon>Lachnospiraceae</taxon>
        <taxon>Zhenhengia</taxon>
    </lineage>
</organism>
<dbReference type="EMBL" id="JACRSY010000013">
    <property type="protein sequence ID" value="MBC8579808.1"/>
    <property type="molecule type" value="Genomic_DNA"/>
</dbReference>
<dbReference type="Proteomes" id="UP000655830">
    <property type="component" value="Unassembled WGS sequence"/>
</dbReference>
<keyword evidence="1" id="KW-0946">Virion</keyword>
<keyword evidence="1" id="KW-0167">Capsid protein</keyword>
<gene>
    <name evidence="1" type="ORF">H8718_09725</name>
</gene>
<evidence type="ECO:0000313" key="1">
    <source>
        <dbReference type="EMBL" id="MBC8579808.1"/>
    </source>
</evidence>
<keyword evidence="2" id="KW-1185">Reference proteome</keyword>